<dbReference type="Proteomes" id="UP000274756">
    <property type="component" value="Unassembled WGS sequence"/>
</dbReference>
<dbReference type="Proteomes" id="UP000038040">
    <property type="component" value="Unplaced"/>
</dbReference>
<sequence>MVILGRDWNERIGHDAVSMNSMIGKYAIRMQCANGECLLHFAKEHELFVKYMLSASEETSNHVELSGQPIFQLD</sequence>
<accession>A0A0N4UCF3</accession>
<evidence type="ECO:0000313" key="3">
    <source>
        <dbReference type="Proteomes" id="UP000274756"/>
    </source>
</evidence>
<evidence type="ECO:0000313" key="1">
    <source>
        <dbReference type="EMBL" id="VDN58772.1"/>
    </source>
</evidence>
<organism evidence="2 4">
    <name type="scientific">Dracunculus medinensis</name>
    <name type="common">Guinea worm</name>
    <dbReference type="NCBI Taxonomy" id="318479"/>
    <lineage>
        <taxon>Eukaryota</taxon>
        <taxon>Metazoa</taxon>
        <taxon>Ecdysozoa</taxon>
        <taxon>Nematoda</taxon>
        <taxon>Chromadorea</taxon>
        <taxon>Rhabditida</taxon>
        <taxon>Spirurina</taxon>
        <taxon>Dracunculoidea</taxon>
        <taxon>Dracunculidae</taxon>
        <taxon>Dracunculus</taxon>
    </lineage>
</organism>
<reference evidence="1 3" key="2">
    <citation type="submission" date="2018-11" db="EMBL/GenBank/DDBJ databases">
        <authorList>
            <consortium name="Pathogen Informatics"/>
        </authorList>
    </citation>
    <scope>NUCLEOTIDE SEQUENCE [LARGE SCALE GENOMIC DNA]</scope>
</reference>
<name>A0A0N4UCF3_DRAME</name>
<protein>
    <submittedName>
        <fullName evidence="4">Reverse transcriptase</fullName>
    </submittedName>
</protein>
<keyword evidence="3" id="KW-1185">Reference proteome</keyword>
<reference evidence="4" key="1">
    <citation type="submission" date="2017-02" db="UniProtKB">
        <authorList>
            <consortium name="WormBaseParasite"/>
        </authorList>
    </citation>
    <scope>IDENTIFICATION</scope>
</reference>
<gene>
    <name evidence="1" type="ORF">DME_LOCUS8745</name>
</gene>
<dbReference type="OrthoDB" id="5867484at2759"/>
<evidence type="ECO:0000313" key="2">
    <source>
        <dbReference type="Proteomes" id="UP000038040"/>
    </source>
</evidence>
<dbReference type="EMBL" id="UYYG01001172">
    <property type="protein sequence ID" value="VDN58772.1"/>
    <property type="molecule type" value="Genomic_DNA"/>
</dbReference>
<evidence type="ECO:0000313" key="4">
    <source>
        <dbReference type="WBParaSite" id="DME_0000494601-mRNA-1"/>
    </source>
</evidence>
<proteinExistence type="predicted"/>
<dbReference type="AlphaFoldDB" id="A0A0N4UCF3"/>
<dbReference type="WBParaSite" id="DME_0000494601-mRNA-1">
    <property type="protein sequence ID" value="DME_0000494601-mRNA-1"/>
    <property type="gene ID" value="DME_0000494601"/>
</dbReference>